<keyword evidence="4" id="KW-0597">Phosphoprotein</keyword>
<protein>
    <recommendedName>
        <fullName evidence="3">histidine kinase</fullName>
        <ecNumber evidence="3">2.7.13.3</ecNumber>
    </recommendedName>
</protein>
<proteinExistence type="predicted"/>
<evidence type="ECO:0000256" key="11">
    <source>
        <dbReference type="SAM" id="Phobius"/>
    </source>
</evidence>
<keyword evidence="9" id="KW-0902">Two-component regulatory system</keyword>
<evidence type="ECO:0000256" key="7">
    <source>
        <dbReference type="ARBA" id="ARBA00022777"/>
    </source>
</evidence>
<evidence type="ECO:0000256" key="9">
    <source>
        <dbReference type="ARBA" id="ARBA00023012"/>
    </source>
</evidence>
<dbReference type="EMBL" id="BMJB01000001">
    <property type="protein sequence ID" value="GGA55328.1"/>
    <property type="molecule type" value="Genomic_DNA"/>
</dbReference>
<dbReference type="CDD" id="cd00082">
    <property type="entry name" value="HisKA"/>
    <property type="match status" value="1"/>
</dbReference>
<feature type="transmembrane region" description="Helical" evidence="11">
    <location>
        <begin position="164"/>
        <end position="184"/>
    </location>
</feature>
<comment type="catalytic activity">
    <reaction evidence="1">
        <text>ATP + protein L-histidine = ADP + protein N-phospho-L-histidine.</text>
        <dbReference type="EC" id="2.7.13.3"/>
    </reaction>
</comment>
<dbReference type="PANTHER" id="PTHR45436">
    <property type="entry name" value="SENSOR HISTIDINE KINASE YKOH"/>
    <property type="match status" value="1"/>
</dbReference>
<feature type="transmembrane region" description="Helical" evidence="11">
    <location>
        <begin position="12"/>
        <end position="32"/>
    </location>
</feature>
<dbReference type="InterPro" id="IPR036890">
    <property type="entry name" value="HATPase_C_sf"/>
</dbReference>
<accession>A0A916RG77</accession>
<feature type="domain" description="HAMP" evidence="13">
    <location>
        <begin position="185"/>
        <end position="239"/>
    </location>
</feature>
<evidence type="ECO:0000256" key="10">
    <source>
        <dbReference type="ARBA" id="ARBA00023136"/>
    </source>
</evidence>
<reference evidence="14" key="2">
    <citation type="submission" date="2020-09" db="EMBL/GenBank/DDBJ databases">
        <authorList>
            <person name="Sun Q."/>
            <person name="Zhou Y."/>
        </authorList>
    </citation>
    <scope>NUCLEOTIDE SEQUENCE</scope>
    <source>
        <strain evidence="14">CGMCC 1.15447</strain>
    </source>
</reference>
<dbReference type="InterPro" id="IPR036097">
    <property type="entry name" value="HisK_dim/P_sf"/>
</dbReference>
<evidence type="ECO:0000259" key="12">
    <source>
        <dbReference type="PROSITE" id="PS50109"/>
    </source>
</evidence>
<reference evidence="14" key="1">
    <citation type="journal article" date="2014" name="Int. J. Syst. Evol. Microbiol.">
        <title>Complete genome sequence of Corynebacterium casei LMG S-19264T (=DSM 44701T), isolated from a smear-ripened cheese.</title>
        <authorList>
            <consortium name="US DOE Joint Genome Institute (JGI-PGF)"/>
            <person name="Walter F."/>
            <person name="Albersmeier A."/>
            <person name="Kalinowski J."/>
            <person name="Ruckert C."/>
        </authorList>
    </citation>
    <scope>NUCLEOTIDE SEQUENCE</scope>
    <source>
        <strain evidence="14">CGMCC 1.15447</strain>
    </source>
</reference>
<feature type="domain" description="Histidine kinase" evidence="12">
    <location>
        <begin position="247"/>
        <end position="468"/>
    </location>
</feature>
<evidence type="ECO:0000313" key="14">
    <source>
        <dbReference type="EMBL" id="GGA55328.1"/>
    </source>
</evidence>
<dbReference type="Pfam" id="PF02518">
    <property type="entry name" value="HATPase_c"/>
    <property type="match status" value="1"/>
</dbReference>
<evidence type="ECO:0000256" key="8">
    <source>
        <dbReference type="ARBA" id="ARBA00022989"/>
    </source>
</evidence>
<evidence type="ECO:0000256" key="2">
    <source>
        <dbReference type="ARBA" id="ARBA00004370"/>
    </source>
</evidence>
<dbReference type="Gene3D" id="1.10.287.130">
    <property type="match status" value="1"/>
</dbReference>
<keyword evidence="8 11" id="KW-1133">Transmembrane helix</keyword>
<dbReference type="CDD" id="cd00075">
    <property type="entry name" value="HATPase"/>
    <property type="match status" value="1"/>
</dbReference>
<dbReference type="AlphaFoldDB" id="A0A916RG77"/>
<keyword evidence="10 11" id="KW-0472">Membrane</keyword>
<comment type="caution">
    <text evidence="14">The sequence shown here is derived from an EMBL/GenBank/DDBJ whole genome shotgun (WGS) entry which is preliminary data.</text>
</comment>
<dbReference type="SMART" id="SM00388">
    <property type="entry name" value="HisKA"/>
    <property type="match status" value="1"/>
</dbReference>
<dbReference type="PROSITE" id="PS50109">
    <property type="entry name" value="HIS_KIN"/>
    <property type="match status" value="1"/>
</dbReference>
<dbReference type="SUPFAM" id="SSF55874">
    <property type="entry name" value="ATPase domain of HSP90 chaperone/DNA topoisomerase II/histidine kinase"/>
    <property type="match status" value="1"/>
</dbReference>
<comment type="subcellular location">
    <subcellularLocation>
        <location evidence="2">Membrane</location>
    </subcellularLocation>
</comment>
<sequence length="478" mass="51307">MKTNSIERRIVVTVVAVQLAFAICITVFGFLYERHAQFRSFDIALHGKADSVFGAVQEADDTSDNVVLSTEDLRLPHNDVFVVRDSNGKVLGISGNLKDPSVLSGSGPDGHFMTSIDEHRYRGLRLHVVRTIDPGSANVRHTLSIVYAARTGGVHEAINDALQFFAFTNLALLLVTALLVSYLVRRSMKPLDELAREAGRVSAPEWRFTPPESVVAIKELSPVAHAIEGAVQRLELSLAQQRQFLGDAAHELKTAVAVIKSSLQLLIMRTRSSEEYREGVARAESDCTRMEDLVGRMLALARIEAATPENAREHAPQNTALLGGAQSAIEQLRPIAEMLQVRMEASGRAELSAMIAPDMWQTLCTNLLLNAVQYSAPGSTVEATVSSGGRGVVQCVFADHGQGIPAESLRHVFDRFYRGDPSRSRASGGAGLGLAICKAIAEQAGGSIAIESSPGAGTTVTVLLPLAVSHTTAEAISV</sequence>
<name>A0A916RG77_9BACT</name>
<evidence type="ECO:0000259" key="13">
    <source>
        <dbReference type="PROSITE" id="PS50885"/>
    </source>
</evidence>
<dbReference type="Proteomes" id="UP000648801">
    <property type="component" value="Unassembled WGS sequence"/>
</dbReference>
<dbReference type="GO" id="GO:0005886">
    <property type="term" value="C:plasma membrane"/>
    <property type="evidence" value="ECO:0007669"/>
    <property type="project" value="TreeGrafter"/>
</dbReference>
<dbReference type="EC" id="2.7.13.3" evidence="3"/>
<dbReference type="InterPro" id="IPR003661">
    <property type="entry name" value="HisK_dim/P_dom"/>
</dbReference>
<dbReference type="InterPro" id="IPR003594">
    <property type="entry name" value="HATPase_dom"/>
</dbReference>
<dbReference type="GO" id="GO:0000155">
    <property type="term" value="F:phosphorelay sensor kinase activity"/>
    <property type="evidence" value="ECO:0007669"/>
    <property type="project" value="InterPro"/>
</dbReference>
<dbReference type="InterPro" id="IPR004358">
    <property type="entry name" value="Sig_transdc_His_kin-like_C"/>
</dbReference>
<dbReference type="RefSeq" id="WP_188757604.1">
    <property type="nucleotide sequence ID" value="NZ_BMJB01000001.1"/>
</dbReference>
<evidence type="ECO:0000256" key="5">
    <source>
        <dbReference type="ARBA" id="ARBA00022679"/>
    </source>
</evidence>
<dbReference type="PROSITE" id="PS50885">
    <property type="entry name" value="HAMP"/>
    <property type="match status" value="1"/>
</dbReference>
<organism evidence="14 15">
    <name type="scientific">Edaphobacter acidisoli</name>
    <dbReference type="NCBI Taxonomy" id="2040573"/>
    <lineage>
        <taxon>Bacteria</taxon>
        <taxon>Pseudomonadati</taxon>
        <taxon>Acidobacteriota</taxon>
        <taxon>Terriglobia</taxon>
        <taxon>Terriglobales</taxon>
        <taxon>Acidobacteriaceae</taxon>
        <taxon>Edaphobacter</taxon>
    </lineage>
</organism>
<dbReference type="FunFam" id="3.30.565.10:FF:000006">
    <property type="entry name" value="Sensor histidine kinase WalK"/>
    <property type="match status" value="1"/>
</dbReference>
<dbReference type="InterPro" id="IPR050428">
    <property type="entry name" value="TCS_sensor_his_kinase"/>
</dbReference>
<dbReference type="Gene3D" id="3.30.565.10">
    <property type="entry name" value="Histidine kinase-like ATPase, C-terminal domain"/>
    <property type="match status" value="1"/>
</dbReference>
<dbReference type="Pfam" id="PF00512">
    <property type="entry name" value="HisKA"/>
    <property type="match status" value="1"/>
</dbReference>
<keyword evidence="15" id="KW-1185">Reference proteome</keyword>
<keyword evidence="7" id="KW-0418">Kinase</keyword>
<dbReference type="SMART" id="SM00387">
    <property type="entry name" value="HATPase_c"/>
    <property type="match status" value="1"/>
</dbReference>
<evidence type="ECO:0000256" key="4">
    <source>
        <dbReference type="ARBA" id="ARBA00022553"/>
    </source>
</evidence>
<evidence type="ECO:0000256" key="1">
    <source>
        <dbReference type="ARBA" id="ARBA00000085"/>
    </source>
</evidence>
<gene>
    <name evidence="14" type="ORF">GCM10011507_03220</name>
</gene>
<dbReference type="PRINTS" id="PR00344">
    <property type="entry name" value="BCTRLSENSOR"/>
</dbReference>
<evidence type="ECO:0000256" key="3">
    <source>
        <dbReference type="ARBA" id="ARBA00012438"/>
    </source>
</evidence>
<evidence type="ECO:0000256" key="6">
    <source>
        <dbReference type="ARBA" id="ARBA00022692"/>
    </source>
</evidence>
<keyword evidence="5" id="KW-0808">Transferase</keyword>
<dbReference type="InterPro" id="IPR003660">
    <property type="entry name" value="HAMP_dom"/>
</dbReference>
<dbReference type="InterPro" id="IPR005467">
    <property type="entry name" value="His_kinase_dom"/>
</dbReference>
<dbReference type="PANTHER" id="PTHR45436:SF5">
    <property type="entry name" value="SENSOR HISTIDINE KINASE TRCS"/>
    <property type="match status" value="1"/>
</dbReference>
<evidence type="ECO:0000313" key="15">
    <source>
        <dbReference type="Proteomes" id="UP000648801"/>
    </source>
</evidence>
<dbReference type="SUPFAM" id="SSF47384">
    <property type="entry name" value="Homodimeric domain of signal transducing histidine kinase"/>
    <property type="match status" value="1"/>
</dbReference>
<keyword evidence="6 11" id="KW-0812">Transmembrane</keyword>